<gene>
    <name evidence="2" type="ORF">ACFSYJ_26150</name>
</gene>
<accession>A0ABW5GMN6</accession>
<dbReference type="InterPro" id="IPR013216">
    <property type="entry name" value="Methyltransf_11"/>
</dbReference>
<dbReference type="GO" id="GO:0032259">
    <property type="term" value="P:methylation"/>
    <property type="evidence" value="ECO:0007669"/>
    <property type="project" value="UniProtKB-KW"/>
</dbReference>
<dbReference type="InterPro" id="IPR029063">
    <property type="entry name" value="SAM-dependent_MTases_sf"/>
</dbReference>
<dbReference type="EMBL" id="JBHUKU010000015">
    <property type="protein sequence ID" value="MFD2462117.1"/>
    <property type="molecule type" value="Genomic_DNA"/>
</dbReference>
<dbReference type="Pfam" id="PF08241">
    <property type="entry name" value="Methyltransf_11"/>
    <property type="match status" value="1"/>
</dbReference>
<dbReference type="GO" id="GO:0008168">
    <property type="term" value="F:methyltransferase activity"/>
    <property type="evidence" value="ECO:0007669"/>
    <property type="project" value="UniProtKB-KW"/>
</dbReference>
<protein>
    <submittedName>
        <fullName evidence="2">Class I SAM-dependent methyltransferase</fullName>
        <ecNumber evidence="2">2.1.1.-</ecNumber>
    </submittedName>
</protein>
<name>A0ABW5GMN6_9PSEU</name>
<dbReference type="Gene3D" id="3.40.50.150">
    <property type="entry name" value="Vaccinia Virus protein VP39"/>
    <property type="match status" value="1"/>
</dbReference>
<keyword evidence="2" id="KW-0808">Transferase</keyword>
<evidence type="ECO:0000313" key="2">
    <source>
        <dbReference type="EMBL" id="MFD2462117.1"/>
    </source>
</evidence>
<dbReference type="PANTHER" id="PTHR43591:SF24">
    <property type="entry name" value="2-METHOXY-6-POLYPRENYL-1,4-BENZOQUINOL METHYLASE, MITOCHONDRIAL"/>
    <property type="match status" value="1"/>
</dbReference>
<feature type="domain" description="Methyltransferase type 11" evidence="1">
    <location>
        <begin position="47"/>
        <end position="149"/>
    </location>
</feature>
<keyword evidence="2" id="KW-0489">Methyltransferase</keyword>
<evidence type="ECO:0000313" key="3">
    <source>
        <dbReference type="Proteomes" id="UP001597419"/>
    </source>
</evidence>
<dbReference type="Proteomes" id="UP001597419">
    <property type="component" value="Unassembled WGS sequence"/>
</dbReference>
<sequence>MATHTHDGIDWAERLSVLRLADALDAGAMAAAASRLVAPLPESPTIVDIGCGAGGMSVLFARELARRSGGTLVVADLTPELLAEAERAVTAEGVTCRAVLSDLADSALPDLLPSADLVWASGVVHHIPDQQAAIRTLATLARPGGWLAISEGGLTARCLPWDLGLGRPGLEGRMLAARDDWFAEMRSSIPGVVSMPYGWSEALRRADLSEVTSFGVLVEHPAPGPALLRDFVVHHVHRFAESAADRLADDDRDVLGVLLDPGSPEYLGAREDLYLLGAKAIHCGRRG</sequence>
<dbReference type="EC" id="2.1.1.-" evidence="2"/>
<comment type="caution">
    <text evidence="2">The sequence shown here is derived from an EMBL/GenBank/DDBJ whole genome shotgun (WGS) entry which is preliminary data.</text>
</comment>
<evidence type="ECO:0000259" key="1">
    <source>
        <dbReference type="Pfam" id="PF08241"/>
    </source>
</evidence>
<organism evidence="2 3">
    <name type="scientific">Amycolatopsis samaneae</name>
    <dbReference type="NCBI Taxonomy" id="664691"/>
    <lineage>
        <taxon>Bacteria</taxon>
        <taxon>Bacillati</taxon>
        <taxon>Actinomycetota</taxon>
        <taxon>Actinomycetes</taxon>
        <taxon>Pseudonocardiales</taxon>
        <taxon>Pseudonocardiaceae</taxon>
        <taxon>Amycolatopsis</taxon>
    </lineage>
</organism>
<dbReference type="SUPFAM" id="SSF53335">
    <property type="entry name" value="S-adenosyl-L-methionine-dependent methyltransferases"/>
    <property type="match status" value="1"/>
</dbReference>
<dbReference type="CDD" id="cd02440">
    <property type="entry name" value="AdoMet_MTases"/>
    <property type="match status" value="1"/>
</dbReference>
<proteinExistence type="predicted"/>
<dbReference type="RefSeq" id="WP_345401623.1">
    <property type="nucleotide sequence ID" value="NZ_BAABHG010000012.1"/>
</dbReference>
<dbReference type="PANTHER" id="PTHR43591">
    <property type="entry name" value="METHYLTRANSFERASE"/>
    <property type="match status" value="1"/>
</dbReference>
<reference evidence="3" key="1">
    <citation type="journal article" date="2019" name="Int. J. Syst. Evol. Microbiol.">
        <title>The Global Catalogue of Microorganisms (GCM) 10K type strain sequencing project: providing services to taxonomists for standard genome sequencing and annotation.</title>
        <authorList>
            <consortium name="The Broad Institute Genomics Platform"/>
            <consortium name="The Broad Institute Genome Sequencing Center for Infectious Disease"/>
            <person name="Wu L."/>
            <person name="Ma J."/>
        </authorList>
    </citation>
    <scope>NUCLEOTIDE SEQUENCE [LARGE SCALE GENOMIC DNA]</scope>
    <source>
        <strain evidence="3">CGMCC 4.7643</strain>
    </source>
</reference>
<keyword evidence="3" id="KW-1185">Reference proteome</keyword>